<comment type="caution">
    <text evidence="4">The sequence shown here is derived from an EMBL/GenBank/DDBJ whole genome shotgun (WGS) entry which is preliminary data.</text>
</comment>
<dbReference type="PROSITE" id="PS51832">
    <property type="entry name" value="HD_GYP"/>
    <property type="match status" value="1"/>
</dbReference>
<proteinExistence type="predicted"/>
<evidence type="ECO:0000313" key="4">
    <source>
        <dbReference type="EMBL" id="TCV85097.1"/>
    </source>
</evidence>
<dbReference type="Pfam" id="PF13487">
    <property type="entry name" value="HD_5"/>
    <property type="match status" value="1"/>
</dbReference>
<dbReference type="PANTHER" id="PTHR45228:SF5">
    <property type="entry name" value="CYCLIC DI-GMP PHOSPHODIESTERASE VC_1348-RELATED"/>
    <property type="match status" value="1"/>
</dbReference>
<dbReference type="InterPro" id="IPR037522">
    <property type="entry name" value="HD_GYP_dom"/>
</dbReference>
<dbReference type="CDD" id="cd00077">
    <property type="entry name" value="HDc"/>
    <property type="match status" value="1"/>
</dbReference>
<name>A0ABY2CNS6_METMH</name>
<dbReference type="InterPro" id="IPR052020">
    <property type="entry name" value="Cyclic_di-GMP/3'3'-cGAMP_PDE"/>
</dbReference>
<dbReference type="SUPFAM" id="SSF52172">
    <property type="entry name" value="CheY-like"/>
    <property type="match status" value="1"/>
</dbReference>
<dbReference type="SMART" id="SM00471">
    <property type="entry name" value="HDc"/>
    <property type="match status" value="1"/>
</dbReference>
<keyword evidence="1" id="KW-0597">Phosphoprotein</keyword>
<feature type="modified residue" description="4-aspartylphosphate" evidence="1">
    <location>
        <position position="66"/>
    </location>
</feature>
<dbReference type="EMBL" id="SMCN01000006">
    <property type="protein sequence ID" value="TCV85097.1"/>
    <property type="molecule type" value="Genomic_DNA"/>
</dbReference>
<evidence type="ECO:0000256" key="1">
    <source>
        <dbReference type="PROSITE-ProRule" id="PRU00169"/>
    </source>
</evidence>
<dbReference type="SUPFAM" id="SSF109604">
    <property type="entry name" value="HD-domain/PDEase-like"/>
    <property type="match status" value="1"/>
</dbReference>
<dbReference type="InterPro" id="IPR011006">
    <property type="entry name" value="CheY-like_superfamily"/>
</dbReference>
<accession>A0ABY2CNS6</accession>
<dbReference type="CDD" id="cd19920">
    <property type="entry name" value="REC_PA4781-like"/>
    <property type="match status" value="1"/>
</dbReference>
<reference evidence="4 5" key="1">
    <citation type="submission" date="2019-03" db="EMBL/GenBank/DDBJ databases">
        <title>Systems level insights into methane cycling in arid and semi-arid ecosystems.</title>
        <authorList>
            <person name="Kalyuzhnaya M."/>
        </authorList>
    </citation>
    <scope>NUCLEOTIDE SEQUENCE [LARGE SCALE GENOMIC DNA]</scope>
    <source>
        <strain evidence="4 5">S-1</strain>
    </source>
</reference>
<dbReference type="SMART" id="SM00448">
    <property type="entry name" value="REC"/>
    <property type="match status" value="1"/>
</dbReference>
<evidence type="ECO:0000259" key="2">
    <source>
        <dbReference type="PROSITE" id="PS50110"/>
    </source>
</evidence>
<dbReference type="Gene3D" id="1.10.3210.10">
    <property type="entry name" value="Hypothetical protein af1432"/>
    <property type="match status" value="1"/>
</dbReference>
<protein>
    <submittedName>
        <fullName evidence="4">Two-component system response regulator</fullName>
    </submittedName>
</protein>
<dbReference type="Proteomes" id="UP000295649">
    <property type="component" value="Unassembled WGS sequence"/>
</dbReference>
<dbReference type="PANTHER" id="PTHR45228">
    <property type="entry name" value="CYCLIC DI-GMP PHOSPHODIESTERASE TM_0186-RELATED"/>
    <property type="match status" value="1"/>
</dbReference>
<evidence type="ECO:0000313" key="5">
    <source>
        <dbReference type="Proteomes" id="UP000295649"/>
    </source>
</evidence>
<dbReference type="Pfam" id="PF00072">
    <property type="entry name" value="Response_reg"/>
    <property type="match status" value="1"/>
</dbReference>
<dbReference type="InterPro" id="IPR003607">
    <property type="entry name" value="HD/PDEase_dom"/>
</dbReference>
<dbReference type="Gene3D" id="3.40.50.2300">
    <property type="match status" value="1"/>
</dbReference>
<feature type="domain" description="Response regulatory" evidence="2">
    <location>
        <begin position="17"/>
        <end position="133"/>
    </location>
</feature>
<dbReference type="InterPro" id="IPR001789">
    <property type="entry name" value="Sig_transdc_resp-reg_receiver"/>
</dbReference>
<keyword evidence="5" id="KW-1185">Reference proteome</keyword>
<gene>
    <name evidence="4" type="ORF">EDE11_106208</name>
</gene>
<dbReference type="PROSITE" id="PS50110">
    <property type="entry name" value="RESPONSE_REGULATORY"/>
    <property type="match status" value="1"/>
</dbReference>
<organism evidence="4 5">
    <name type="scientific">Methylomonas methanica</name>
    <dbReference type="NCBI Taxonomy" id="421"/>
    <lineage>
        <taxon>Bacteria</taxon>
        <taxon>Pseudomonadati</taxon>
        <taxon>Pseudomonadota</taxon>
        <taxon>Gammaproteobacteria</taxon>
        <taxon>Methylococcales</taxon>
        <taxon>Methylococcaceae</taxon>
        <taxon>Methylomonas</taxon>
    </lineage>
</organism>
<evidence type="ECO:0000259" key="3">
    <source>
        <dbReference type="PROSITE" id="PS51832"/>
    </source>
</evidence>
<feature type="domain" description="HD-GYP" evidence="3">
    <location>
        <begin position="160"/>
        <end position="372"/>
    </location>
</feature>
<sequence length="379" mass="42530">MDSHFFMSSNQTVAPATILIVDDTPENITTLGDLLQPYYTLRVAINGARALASANSDQRPDLILLDVMMPEMDGYTVISRLRENPHTAEIPVIFVTALDATDDETHGLELGAADYITKPLRPAIVLARVRSQLELKLARDRMRDQNLWLEAEVARRMKQNQLIQDASMRALASLAETRDNETGNHILRTQGYVEVLCRELARMHHPEVLDTHCIELITKAAPLHDIGKVGIPDQILLKPGKLTEEEWAIMRTHSALGAEAIRRAIQDEADQSVFDFLHVAMKIAHYHHEKWDGSGYPEGLAGENIPLPARLMALADVFDALINRRCYKKAMPLEQAVTVIQDGKGKHFDPMIVDAFSNCLEQFISIALRYADTEFESAY</sequence>